<dbReference type="CDD" id="cd00077">
    <property type="entry name" value="HDc"/>
    <property type="match status" value="1"/>
</dbReference>
<comment type="caution">
    <text evidence="3">The sequence shown here is derived from an EMBL/GenBank/DDBJ whole genome shotgun (WGS) entry which is preliminary data.</text>
</comment>
<feature type="transmembrane region" description="Helical" evidence="1">
    <location>
        <begin position="431"/>
        <end position="448"/>
    </location>
</feature>
<keyword evidence="1" id="KW-0472">Membrane</keyword>
<proteinExistence type="predicted"/>
<dbReference type="Proteomes" id="UP000481043">
    <property type="component" value="Unassembled WGS sequence"/>
</dbReference>
<evidence type="ECO:0000313" key="4">
    <source>
        <dbReference type="Proteomes" id="UP000481043"/>
    </source>
</evidence>
<dbReference type="GO" id="GO:0016787">
    <property type="term" value="F:hydrolase activity"/>
    <property type="evidence" value="ECO:0007669"/>
    <property type="project" value="UniProtKB-KW"/>
</dbReference>
<keyword evidence="4" id="KW-1185">Reference proteome</keyword>
<dbReference type="SMART" id="SM00471">
    <property type="entry name" value="HDc"/>
    <property type="match status" value="1"/>
</dbReference>
<dbReference type="Pfam" id="PF07698">
    <property type="entry name" value="7TM-7TMR_HD"/>
    <property type="match status" value="1"/>
</dbReference>
<dbReference type="AlphaFoldDB" id="A0A6M0Q9E0"/>
<dbReference type="EMBL" id="JAAIWM010000002">
    <property type="protein sequence ID" value="NEY71658.1"/>
    <property type="molecule type" value="Genomic_DNA"/>
</dbReference>
<feature type="transmembrane region" description="Helical" evidence="1">
    <location>
        <begin position="378"/>
        <end position="395"/>
    </location>
</feature>
<feature type="transmembrane region" description="Helical" evidence="1">
    <location>
        <begin position="354"/>
        <end position="371"/>
    </location>
</feature>
<feature type="transmembrane region" description="Helical" evidence="1">
    <location>
        <begin position="460"/>
        <end position="483"/>
    </location>
</feature>
<dbReference type="Gene3D" id="1.10.3210.10">
    <property type="entry name" value="Hypothetical protein af1432"/>
    <property type="match status" value="1"/>
</dbReference>
<dbReference type="Pfam" id="PF07697">
    <property type="entry name" value="7TMR-HDED"/>
    <property type="match status" value="1"/>
</dbReference>
<keyword evidence="1" id="KW-1133">Transmembrane helix</keyword>
<protein>
    <submittedName>
        <fullName evidence="3">HD family phosphohydrolase</fullName>
    </submittedName>
</protein>
<dbReference type="InterPro" id="IPR006674">
    <property type="entry name" value="HD_domain"/>
</dbReference>
<dbReference type="PANTHER" id="PTHR36442">
    <property type="entry name" value="CYCLIC-DI-AMP PHOSPHODIESTERASE PGPH"/>
    <property type="match status" value="1"/>
</dbReference>
<organism evidence="3 4">
    <name type="scientific">Bacillus mesophilus</name>
    <dbReference type="NCBI Taxonomy" id="1808955"/>
    <lineage>
        <taxon>Bacteria</taxon>
        <taxon>Bacillati</taxon>
        <taxon>Bacillota</taxon>
        <taxon>Bacilli</taxon>
        <taxon>Bacillales</taxon>
        <taxon>Bacillaceae</taxon>
        <taxon>Bacillus</taxon>
    </lineage>
</organism>
<gene>
    <name evidence="3" type="ORF">G4D63_07855</name>
</gene>
<dbReference type="NCBIfam" id="TIGR00277">
    <property type="entry name" value="HDIG"/>
    <property type="match status" value="1"/>
</dbReference>
<dbReference type="InterPro" id="IPR011624">
    <property type="entry name" value="Metal-dep_PHydrolase_7TM_extra"/>
</dbReference>
<feature type="transmembrane region" description="Helical" evidence="1">
    <location>
        <begin position="297"/>
        <end position="315"/>
    </location>
</feature>
<dbReference type="RefSeq" id="WP_163179095.1">
    <property type="nucleotide sequence ID" value="NZ_JAAIWM010000002.1"/>
</dbReference>
<accession>A0A6M0Q9E0</accession>
<reference evidence="3 4" key="1">
    <citation type="submission" date="2020-02" db="EMBL/GenBank/DDBJ databases">
        <title>Bacillus aquiflavi sp. nov., isolated from yellow water of strong flavor Chinese baijiu in Yibin region of China.</title>
        <authorList>
            <person name="Xie J."/>
        </authorList>
    </citation>
    <scope>NUCLEOTIDE SEQUENCE [LARGE SCALE GENOMIC DNA]</scope>
    <source>
        <strain evidence="3 4">SA4</strain>
    </source>
</reference>
<dbReference type="PROSITE" id="PS51831">
    <property type="entry name" value="HD"/>
    <property type="match status" value="1"/>
</dbReference>
<evidence type="ECO:0000256" key="1">
    <source>
        <dbReference type="SAM" id="Phobius"/>
    </source>
</evidence>
<dbReference type="PANTHER" id="PTHR36442:SF1">
    <property type="entry name" value="CYCLIC-DI-AMP PHOSPHODIESTERASE PGPH"/>
    <property type="match status" value="1"/>
</dbReference>
<dbReference type="Pfam" id="PF01966">
    <property type="entry name" value="HD"/>
    <property type="match status" value="1"/>
</dbReference>
<name>A0A6M0Q9E0_9BACI</name>
<dbReference type="SUPFAM" id="SSF109604">
    <property type="entry name" value="HD-domain/PDEase-like"/>
    <property type="match status" value="1"/>
</dbReference>
<feature type="transmembrane region" description="Helical" evidence="1">
    <location>
        <begin position="327"/>
        <end position="348"/>
    </location>
</feature>
<dbReference type="InterPro" id="IPR052722">
    <property type="entry name" value="PgpH_phosphodiesterase"/>
</dbReference>
<keyword evidence="1" id="KW-0812">Transmembrane</keyword>
<keyword evidence="3" id="KW-0378">Hydrolase</keyword>
<dbReference type="InterPro" id="IPR006675">
    <property type="entry name" value="HDIG_dom"/>
</dbReference>
<dbReference type="InterPro" id="IPR011621">
    <property type="entry name" value="Metal-dep_PHydrolase_7TM_intra"/>
</dbReference>
<evidence type="ECO:0000259" key="2">
    <source>
        <dbReference type="PROSITE" id="PS51831"/>
    </source>
</evidence>
<sequence length="730" mass="81907">MNNIRKLLKYVTVFKNDHFLITFLYLLFATILFFSMYSNIRPEKLNLKLYAEAEKTIVSPALIQDVEMTEEKKNDAIQQVSDVYSMKKGYAQNQIDIIDAIFKAISDVETKIIDQGMAEIDETNSEEGLPSREELLAKVSFDEKIKKLDEALPSEVLLHEELSKEAVISLLSSSPEQRVLARDNAVTAVNNIMSQRIETQEVDSARERVNQELRYINVSNDLKQAIIELCRFAIVPNVVFDKEATNAKRQAAAESIEPDYILQGQIIVREGELIDEAVYRQLNLAGFLDNKDTSQPFLGLVLLILLFVSAVYFYFRDGKKEELKYTTIYILICSITIILMKIISLFQQINFSEIGYVVPVAMGAILIKLLINERLAMLASIILAISGSIIFNGGISSAFNFSIGIYFLISCIASIIFLGKHNQRAKILQTGLFVGIINFIVLSALVMLKNGHIVSFESTPYFIMSLLSGIVAAVLAIGLLPFFEAGFGILSTMRLIELSNPNHPLLRKILTETPGTYHHSVMVANLSEAACEAIGANGLLARVGSYYHDIGKTKRPQFFIENQMNRENPHDKISAQLSKTIITSHATDGAELLRLHKMPKEIVDIAEQHHGTTLLKYFYHKATQNSEKEVLEAEFRYAGPKAQTKEIAIIGIADSVEAAVRSMNNPSPHKIEGIINSIIKDRLQDGQLDECDITMKELDSIAKSFFETMQGIFHSRIEYPEVTKQKVKEA</sequence>
<evidence type="ECO:0000313" key="3">
    <source>
        <dbReference type="EMBL" id="NEY71658.1"/>
    </source>
</evidence>
<feature type="transmembrane region" description="Helical" evidence="1">
    <location>
        <begin position="20"/>
        <end position="38"/>
    </location>
</feature>
<dbReference type="InterPro" id="IPR003607">
    <property type="entry name" value="HD/PDEase_dom"/>
</dbReference>
<feature type="transmembrane region" description="Helical" evidence="1">
    <location>
        <begin position="401"/>
        <end position="419"/>
    </location>
</feature>
<feature type="domain" description="HD" evidence="2">
    <location>
        <begin position="516"/>
        <end position="659"/>
    </location>
</feature>